<dbReference type="Proteomes" id="UP000501568">
    <property type="component" value="Chromosome"/>
</dbReference>
<organism evidence="2 3">
    <name type="scientific">Stakelama tenebrarum</name>
    <dbReference type="NCBI Taxonomy" id="2711215"/>
    <lineage>
        <taxon>Bacteria</taxon>
        <taxon>Pseudomonadati</taxon>
        <taxon>Pseudomonadota</taxon>
        <taxon>Alphaproteobacteria</taxon>
        <taxon>Sphingomonadales</taxon>
        <taxon>Sphingomonadaceae</taxon>
        <taxon>Stakelama</taxon>
    </lineage>
</organism>
<accession>A0A6G6Y6A1</accession>
<dbReference type="RefSeq" id="WP_165327109.1">
    <property type="nucleotide sequence ID" value="NZ_CP049109.1"/>
</dbReference>
<dbReference type="KEGG" id="spzr:G5C33_10160"/>
<dbReference type="EMBL" id="CP049109">
    <property type="protein sequence ID" value="QIG80106.1"/>
    <property type="molecule type" value="Genomic_DNA"/>
</dbReference>
<evidence type="ECO:0000256" key="1">
    <source>
        <dbReference type="SAM" id="MobiDB-lite"/>
    </source>
</evidence>
<reference evidence="2 3" key="1">
    <citation type="submission" date="2020-02" db="EMBL/GenBank/DDBJ databases">
        <authorList>
            <person name="Zheng R.K."/>
            <person name="Sun C.M."/>
        </authorList>
    </citation>
    <scope>NUCLEOTIDE SEQUENCE [LARGE SCALE GENOMIC DNA]</scope>
    <source>
        <strain evidence="3">zrk23</strain>
    </source>
</reference>
<proteinExistence type="predicted"/>
<name>A0A6G6Y6A1_9SPHN</name>
<feature type="region of interest" description="Disordered" evidence="1">
    <location>
        <begin position="1"/>
        <end position="26"/>
    </location>
</feature>
<dbReference type="AlphaFoldDB" id="A0A6G6Y6A1"/>
<protein>
    <submittedName>
        <fullName evidence="2">Uncharacterized protein</fullName>
    </submittedName>
</protein>
<keyword evidence="3" id="KW-1185">Reference proteome</keyword>
<evidence type="ECO:0000313" key="3">
    <source>
        <dbReference type="Proteomes" id="UP000501568"/>
    </source>
</evidence>
<sequence length="167" mass="16774">MTLKATLKSSWRVKETGSPDQGTSAHAYDETATLRLSEGTGAGQANTEIAKVGTIAASGTLNLDLAGGVEDGFGNTVTFTAVKALRIRADAGNTNNLVVGGAVSNPWTGPFADSSDKIAIPPGGMLELRNPGAAGWAVTADTGDILLLANSGAGTGVGYRVEIIGEG</sequence>
<evidence type="ECO:0000313" key="2">
    <source>
        <dbReference type="EMBL" id="QIG80106.1"/>
    </source>
</evidence>
<gene>
    <name evidence="2" type="ORF">G5C33_10160</name>
</gene>